<feature type="transmembrane region" description="Helical" evidence="1">
    <location>
        <begin position="52"/>
        <end position="74"/>
    </location>
</feature>
<protein>
    <submittedName>
        <fullName evidence="2">Uncharacterized protein</fullName>
    </submittedName>
</protein>
<evidence type="ECO:0000256" key="1">
    <source>
        <dbReference type="SAM" id="Phobius"/>
    </source>
</evidence>
<evidence type="ECO:0000313" key="3">
    <source>
        <dbReference type="Proteomes" id="UP001144297"/>
    </source>
</evidence>
<gene>
    <name evidence="2" type="ORF">TISLANDTSLP1_01650</name>
</gene>
<name>A0A9W6LJA1_9BACT</name>
<feature type="transmembrane region" description="Helical" evidence="1">
    <location>
        <begin position="12"/>
        <end position="31"/>
    </location>
</feature>
<reference evidence="2" key="1">
    <citation type="submission" date="2022-12" db="EMBL/GenBank/DDBJ databases">
        <title>Reference genome sequencing for broad-spectrum identification of bacterial and archaeal isolates by mass spectrometry.</title>
        <authorList>
            <person name="Sekiguchi Y."/>
            <person name="Tourlousse D.M."/>
        </authorList>
    </citation>
    <scope>NUCLEOTIDE SEQUENCE</scope>
    <source>
        <strain evidence="2">TSL-P1</strain>
    </source>
</reference>
<dbReference type="Proteomes" id="UP001144297">
    <property type="component" value="Unassembled WGS sequence"/>
</dbReference>
<keyword evidence="1" id="KW-0812">Transmembrane</keyword>
<evidence type="ECO:0000313" key="2">
    <source>
        <dbReference type="EMBL" id="GLI52472.1"/>
    </source>
</evidence>
<proteinExistence type="predicted"/>
<accession>A0A9W6LJA1</accession>
<dbReference type="AlphaFoldDB" id="A0A9W6LJA1"/>
<keyword evidence="1" id="KW-0472">Membrane</keyword>
<comment type="caution">
    <text evidence="2">The sequence shown here is derived from an EMBL/GenBank/DDBJ whole genome shotgun (WGS) entry which is preliminary data.</text>
</comment>
<keyword evidence="3" id="KW-1185">Reference proteome</keyword>
<dbReference type="EMBL" id="BSDX01000001">
    <property type="protein sequence ID" value="GLI52472.1"/>
    <property type="molecule type" value="Genomic_DNA"/>
</dbReference>
<sequence>MPDQVLTNTIYFILLLPFSVIAAVMVYLITYNEYMHHYITKKEPRKIALETAIFTFVFFIVVGFFIVYVLINWIEK</sequence>
<organism evidence="2 3">
    <name type="scientific">Thermodesulfovibrio yellowstonii</name>
    <dbReference type="NCBI Taxonomy" id="28262"/>
    <lineage>
        <taxon>Bacteria</taxon>
        <taxon>Pseudomonadati</taxon>
        <taxon>Nitrospirota</taxon>
        <taxon>Thermodesulfovibrionia</taxon>
        <taxon>Thermodesulfovibrionales</taxon>
        <taxon>Thermodesulfovibrionaceae</taxon>
        <taxon>Thermodesulfovibrio</taxon>
    </lineage>
</organism>
<keyword evidence="1" id="KW-1133">Transmembrane helix</keyword>